<name>A0ABW3DCS4_9BACL</name>
<evidence type="ECO:0000256" key="2">
    <source>
        <dbReference type="ARBA" id="ARBA00009843"/>
    </source>
</evidence>
<evidence type="ECO:0000256" key="5">
    <source>
        <dbReference type="ARBA" id="ARBA00022692"/>
    </source>
</evidence>
<keyword evidence="5 8" id="KW-0812">Transmembrane</keyword>
<dbReference type="Proteomes" id="UP001597120">
    <property type="component" value="Unassembled WGS sequence"/>
</dbReference>
<keyword evidence="7 8" id="KW-0472">Membrane</keyword>
<keyword evidence="11" id="KW-1185">Reference proteome</keyword>
<comment type="caution">
    <text evidence="10">The sequence shown here is derived from an EMBL/GenBank/DDBJ whole genome shotgun (WGS) entry which is preliminary data.</text>
</comment>
<dbReference type="CDD" id="cd01116">
    <property type="entry name" value="P_permease"/>
    <property type="match status" value="1"/>
</dbReference>
<proteinExistence type="inferred from homology"/>
<evidence type="ECO:0000313" key="10">
    <source>
        <dbReference type="EMBL" id="MFD0871192.1"/>
    </source>
</evidence>
<evidence type="ECO:0000313" key="11">
    <source>
        <dbReference type="Proteomes" id="UP001597120"/>
    </source>
</evidence>
<protein>
    <submittedName>
        <fullName evidence="10">ArsB/NhaD family transporter</fullName>
    </submittedName>
</protein>
<keyword evidence="3" id="KW-0813">Transport</keyword>
<feature type="transmembrane region" description="Helical" evidence="8">
    <location>
        <begin position="65"/>
        <end position="89"/>
    </location>
</feature>
<dbReference type="EMBL" id="JBHTIU010000074">
    <property type="protein sequence ID" value="MFD0871192.1"/>
    <property type="molecule type" value="Genomic_DNA"/>
</dbReference>
<gene>
    <name evidence="10" type="ORF">ACFQ03_18785</name>
</gene>
<feature type="transmembrane region" description="Helical" evidence="8">
    <location>
        <begin position="416"/>
        <end position="436"/>
    </location>
</feature>
<dbReference type="InterPro" id="IPR000802">
    <property type="entry name" value="Arsenical_pump_ArsB"/>
</dbReference>
<evidence type="ECO:0000256" key="1">
    <source>
        <dbReference type="ARBA" id="ARBA00004651"/>
    </source>
</evidence>
<evidence type="ECO:0000256" key="7">
    <source>
        <dbReference type="ARBA" id="ARBA00023136"/>
    </source>
</evidence>
<comment type="subcellular location">
    <subcellularLocation>
        <location evidence="1">Cell membrane</location>
        <topology evidence="1">Multi-pass membrane protein</topology>
    </subcellularLocation>
</comment>
<accession>A0ABW3DCS4</accession>
<dbReference type="InterPro" id="IPR004680">
    <property type="entry name" value="Cit_transptr-like_dom"/>
</dbReference>
<keyword evidence="4" id="KW-1003">Cell membrane</keyword>
<reference evidence="11" key="1">
    <citation type="journal article" date="2019" name="Int. J. Syst. Evol. Microbiol.">
        <title>The Global Catalogue of Microorganisms (GCM) 10K type strain sequencing project: providing services to taxonomists for standard genome sequencing and annotation.</title>
        <authorList>
            <consortium name="The Broad Institute Genomics Platform"/>
            <consortium name="The Broad Institute Genome Sequencing Center for Infectious Disease"/>
            <person name="Wu L."/>
            <person name="Ma J."/>
        </authorList>
    </citation>
    <scope>NUCLEOTIDE SEQUENCE [LARGE SCALE GENOMIC DNA]</scope>
    <source>
        <strain evidence="11">CCUG 57263</strain>
    </source>
</reference>
<dbReference type="InterPro" id="IPR051475">
    <property type="entry name" value="Diverse_Ion_Transporter"/>
</dbReference>
<keyword evidence="6 8" id="KW-1133">Transmembrane helix</keyword>
<feature type="transmembrane region" description="Helical" evidence="8">
    <location>
        <begin position="372"/>
        <end position="396"/>
    </location>
</feature>
<evidence type="ECO:0000256" key="8">
    <source>
        <dbReference type="SAM" id="Phobius"/>
    </source>
</evidence>
<dbReference type="PRINTS" id="PR00758">
    <property type="entry name" value="ARSENICPUMP"/>
</dbReference>
<dbReference type="PANTHER" id="PTHR43568:SF1">
    <property type="entry name" value="P PROTEIN"/>
    <property type="match status" value="1"/>
</dbReference>
<comment type="similarity">
    <text evidence="2">Belongs to the CitM (TC 2.A.11) transporter family.</text>
</comment>
<feature type="transmembrane region" description="Helical" evidence="8">
    <location>
        <begin position="35"/>
        <end position="53"/>
    </location>
</feature>
<feature type="transmembrane region" description="Helical" evidence="8">
    <location>
        <begin position="9"/>
        <end position="29"/>
    </location>
</feature>
<dbReference type="PANTHER" id="PTHR43568">
    <property type="entry name" value="P PROTEIN"/>
    <property type="match status" value="1"/>
</dbReference>
<feature type="domain" description="Citrate transporter-like" evidence="9">
    <location>
        <begin position="24"/>
        <end position="379"/>
    </location>
</feature>
<feature type="transmembrane region" description="Helical" evidence="8">
    <location>
        <begin position="101"/>
        <end position="128"/>
    </location>
</feature>
<feature type="transmembrane region" description="Helical" evidence="8">
    <location>
        <begin position="232"/>
        <end position="249"/>
    </location>
</feature>
<feature type="transmembrane region" description="Helical" evidence="8">
    <location>
        <begin position="285"/>
        <end position="304"/>
    </location>
</feature>
<evidence type="ECO:0000256" key="4">
    <source>
        <dbReference type="ARBA" id="ARBA00022475"/>
    </source>
</evidence>
<evidence type="ECO:0000256" key="3">
    <source>
        <dbReference type="ARBA" id="ARBA00022448"/>
    </source>
</evidence>
<evidence type="ECO:0000259" key="9">
    <source>
        <dbReference type="Pfam" id="PF03600"/>
    </source>
</evidence>
<dbReference type="RefSeq" id="WP_379290114.1">
    <property type="nucleotide sequence ID" value="NZ_JBHTIU010000074.1"/>
</dbReference>
<feature type="transmembrane region" description="Helical" evidence="8">
    <location>
        <begin position="324"/>
        <end position="352"/>
    </location>
</feature>
<dbReference type="Pfam" id="PF03600">
    <property type="entry name" value="CitMHS"/>
    <property type="match status" value="1"/>
</dbReference>
<sequence length="437" mass="47029">MNELSMEAATWQVVAAVVIFLVSYALIVAEKWNRAVIAMAGAILMIILGLVDFEAAYQSYVDWKTIFLLIGMMIIVGITSKSGVFQYLAVRAAQKAKGDPIRILILLSLLTAGGSALLDNVTIVLLMVPITFSITRILKLNPVPFLIAEIISANMGGTATLIGDPPNLMIGSATHLNFIDFLIHLAPVILIILGVTLLFFKLLYGKQLKVQAKERKELMKLSARSYITDKPLLIKSLIVLGLTIIGFLIHHLLHLEVAVIAMAGATILMLVAIKDNDVEEMLQTVEWVTILFFAGLFVLIGGLIEAGVIRSLATGMLQITEGDIAFTAMLVLWVSGFASATIDNIPFVATMIPLIKDMGAQLDVAPSALNPVWWSLALGACLGGNGTLIGASANLIVAGMAKKEGKAFSYMEFLKVGAPVTLISLVISSLYVYFVLL</sequence>
<organism evidence="10 11">
    <name type="scientific">Paenibacillus residui</name>
    <dbReference type="NCBI Taxonomy" id="629724"/>
    <lineage>
        <taxon>Bacteria</taxon>
        <taxon>Bacillati</taxon>
        <taxon>Bacillota</taxon>
        <taxon>Bacilli</taxon>
        <taxon>Bacillales</taxon>
        <taxon>Paenibacillaceae</taxon>
        <taxon>Paenibacillus</taxon>
    </lineage>
</organism>
<feature type="transmembrane region" description="Helical" evidence="8">
    <location>
        <begin position="182"/>
        <end position="204"/>
    </location>
</feature>
<evidence type="ECO:0000256" key="6">
    <source>
        <dbReference type="ARBA" id="ARBA00022989"/>
    </source>
</evidence>